<keyword evidence="5" id="KW-0560">Oxidoreductase</keyword>
<dbReference type="InterPro" id="IPR050416">
    <property type="entry name" value="FAD-linked_Oxidoreductase"/>
</dbReference>
<comment type="similarity">
    <text evidence="2">Belongs to the oxygen-dependent FAD-linked oxidoreductase family.</text>
</comment>
<dbReference type="InterPro" id="IPR016166">
    <property type="entry name" value="FAD-bd_PCMH"/>
</dbReference>
<dbReference type="PANTHER" id="PTHR42973">
    <property type="entry name" value="BINDING OXIDOREDUCTASE, PUTATIVE (AFU_ORTHOLOGUE AFUA_1G17690)-RELATED"/>
    <property type="match status" value="1"/>
</dbReference>
<evidence type="ECO:0000259" key="6">
    <source>
        <dbReference type="PROSITE" id="PS51387"/>
    </source>
</evidence>
<dbReference type="InterPro" id="IPR036318">
    <property type="entry name" value="FAD-bd_PCMH-like_sf"/>
</dbReference>
<dbReference type="Pfam" id="PF01565">
    <property type="entry name" value="FAD_binding_4"/>
    <property type="match status" value="1"/>
</dbReference>
<comment type="caution">
    <text evidence="7">The sequence shown here is derived from an EMBL/GenBank/DDBJ whole genome shotgun (WGS) entry which is preliminary data.</text>
</comment>
<evidence type="ECO:0000256" key="1">
    <source>
        <dbReference type="ARBA" id="ARBA00001974"/>
    </source>
</evidence>
<evidence type="ECO:0000256" key="4">
    <source>
        <dbReference type="ARBA" id="ARBA00022827"/>
    </source>
</evidence>
<evidence type="ECO:0000313" key="8">
    <source>
        <dbReference type="Proteomes" id="UP001348265"/>
    </source>
</evidence>
<dbReference type="PROSITE" id="PS00862">
    <property type="entry name" value="OX2_COVAL_FAD"/>
    <property type="match status" value="1"/>
</dbReference>
<reference evidence="7 8" key="1">
    <citation type="submission" date="2023-08" db="EMBL/GenBank/DDBJ databases">
        <authorList>
            <person name="Sharma P."/>
            <person name="Verma V."/>
            <person name="Mohan M.K."/>
            <person name="Dubey A.K."/>
        </authorList>
    </citation>
    <scope>NUCLEOTIDE SEQUENCE [LARGE SCALE GENOMIC DNA]</scope>
    <source>
        <strain evidence="7 8">ADP4</strain>
    </source>
</reference>
<gene>
    <name evidence="7" type="ORF">RB636_37845</name>
</gene>
<proteinExistence type="inferred from homology"/>
<organism evidence="7 8">
    <name type="scientific">Streptomyces chrestomyceticus</name>
    <dbReference type="NCBI Taxonomy" id="68185"/>
    <lineage>
        <taxon>Bacteria</taxon>
        <taxon>Bacillati</taxon>
        <taxon>Actinomycetota</taxon>
        <taxon>Actinomycetes</taxon>
        <taxon>Kitasatosporales</taxon>
        <taxon>Streptomycetaceae</taxon>
        <taxon>Streptomyces</taxon>
    </lineage>
</organism>
<protein>
    <submittedName>
        <fullName evidence="7">FAD-dependent oxidoreductase</fullName>
    </submittedName>
</protein>
<dbReference type="InterPro" id="IPR006093">
    <property type="entry name" value="Oxy_OxRdtase_FAD_BS"/>
</dbReference>
<evidence type="ECO:0000256" key="5">
    <source>
        <dbReference type="ARBA" id="ARBA00023002"/>
    </source>
</evidence>
<dbReference type="InterPro" id="IPR016167">
    <property type="entry name" value="FAD-bd_PCMH_sub1"/>
</dbReference>
<dbReference type="InterPro" id="IPR016169">
    <property type="entry name" value="FAD-bd_PCMH_sub2"/>
</dbReference>
<keyword evidence="8" id="KW-1185">Reference proteome</keyword>
<sequence>MALSGRVVLPQDAGHDTARALQIADFDRIRPQAVVYCANEDDVRQAVGFARRHGFEVHVRGGGHSLAGFSTGTGMVIDVSGIHHVLVEDGLVRVGAGTQTVDLHDALRGSGLTLPSGLCPTVGVAGLPLGGGVGPWTRAYGVTSDRLRTARVVLADGRAVACDEHHDSEYETVTRLTTALALPPHPQPPNPST</sequence>
<keyword evidence="3" id="KW-0285">Flavoprotein</keyword>
<dbReference type="PROSITE" id="PS51387">
    <property type="entry name" value="FAD_PCMH"/>
    <property type="match status" value="1"/>
</dbReference>
<keyword evidence="4" id="KW-0274">FAD</keyword>
<accession>A0ABU7X800</accession>
<evidence type="ECO:0000256" key="3">
    <source>
        <dbReference type="ARBA" id="ARBA00022630"/>
    </source>
</evidence>
<dbReference type="Proteomes" id="UP001348265">
    <property type="component" value="Unassembled WGS sequence"/>
</dbReference>
<dbReference type="InterPro" id="IPR006094">
    <property type="entry name" value="Oxid_FAD_bind_N"/>
</dbReference>
<dbReference type="PANTHER" id="PTHR42973:SF39">
    <property type="entry name" value="FAD-BINDING PCMH-TYPE DOMAIN-CONTAINING PROTEIN"/>
    <property type="match status" value="1"/>
</dbReference>
<dbReference type="EMBL" id="JAVFKM010000034">
    <property type="protein sequence ID" value="MEF3118928.1"/>
    <property type="molecule type" value="Genomic_DNA"/>
</dbReference>
<dbReference type="RefSeq" id="WP_331789839.1">
    <property type="nucleotide sequence ID" value="NZ_JAVFKM010000034.1"/>
</dbReference>
<dbReference type="Gene3D" id="3.30.465.10">
    <property type="match status" value="1"/>
</dbReference>
<dbReference type="Gene3D" id="3.30.43.10">
    <property type="entry name" value="Uridine Diphospho-n-acetylenolpyruvylglucosamine Reductase, domain 2"/>
    <property type="match status" value="1"/>
</dbReference>
<feature type="domain" description="FAD-binding PCMH-type" evidence="6">
    <location>
        <begin position="27"/>
        <end position="187"/>
    </location>
</feature>
<dbReference type="SUPFAM" id="SSF56176">
    <property type="entry name" value="FAD-binding/transporter-associated domain-like"/>
    <property type="match status" value="1"/>
</dbReference>
<comment type="cofactor">
    <cofactor evidence="1">
        <name>FAD</name>
        <dbReference type="ChEBI" id="CHEBI:57692"/>
    </cofactor>
</comment>
<name>A0ABU7X800_9ACTN</name>
<evidence type="ECO:0000256" key="2">
    <source>
        <dbReference type="ARBA" id="ARBA00005466"/>
    </source>
</evidence>
<evidence type="ECO:0000313" key="7">
    <source>
        <dbReference type="EMBL" id="MEF3118928.1"/>
    </source>
</evidence>